<keyword evidence="1" id="KW-0472">Membrane</keyword>
<feature type="transmembrane region" description="Helical" evidence="1">
    <location>
        <begin position="104"/>
        <end position="125"/>
    </location>
</feature>
<keyword evidence="3" id="KW-1185">Reference proteome</keyword>
<dbReference type="AlphaFoldDB" id="A0A370GYC3"/>
<dbReference type="EMBL" id="QQAX01000002">
    <property type="protein sequence ID" value="RDI48652.1"/>
    <property type="molecule type" value="Genomic_DNA"/>
</dbReference>
<dbReference type="OrthoDB" id="6689279at2"/>
<accession>A0A370GYC3</accession>
<gene>
    <name evidence="2" type="ORF">C8D86_10280</name>
</gene>
<protein>
    <submittedName>
        <fullName evidence="2">Uncharacterized protein</fullName>
    </submittedName>
</protein>
<name>A0A370GYC3_9COXI</name>
<evidence type="ECO:0000256" key="1">
    <source>
        <dbReference type="SAM" id="Phobius"/>
    </source>
</evidence>
<feature type="transmembrane region" description="Helical" evidence="1">
    <location>
        <begin position="36"/>
        <end position="58"/>
    </location>
</feature>
<organism evidence="2 3">
    <name type="scientific">Aquicella lusitana</name>
    <dbReference type="NCBI Taxonomy" id="254246"/>
    <lineage>
        <taxon>Bacteria</taxon>
        <taxon>Pseudomonadati</taxon>
        <taxon>Pseudomonadota</taxon>
        <taxon>Gammaproteobacteria</taxon>
        <taxon>Legionellales</taxon>
        <taxon>Coxiellaceae</taxon>
        <taxon>Aquicella</taxon>
    </lineage>
</organism>
<sequence>MADKQIKQKSIGISLLAGLVYGSWAFYINHAMNPVVALYAALAQGILSFFVTGVMTVSMEICFINIKQRMLRFMVTVFFPLLFVLAIMAFIHFSIGTPRVIKTILPSAIVGGCYCFFYTLTLFHFQKKSPAPA</sequence>
<evidence type="ECO:0000313" key="3">
    <source>
        <dbReference type="Proteomes" id="UP000254720"/>
    </source>
</evidence>
<proteinExistence type="predicted"/>
<keyword evidence="1" id="KW-0812">Transmembrane</keyword>
<evidence type="ECO:0000313" key="2">
    <source>
        <dbReference type="EMBL" id="RDI48652.1"/>
    </source>
</evidence>
<dbReference type="RefSeq" id="WP_114833458.1">
    <property type="nucleotide sequence ID" value="NZ_LR699114.1"/>
</dbReference>
<reference evidence="2 3" key="1">
    <citation type="submission" date="2018-07" db="EMBL/GenBank/DDBJ databases">
        <title>Genomic Encyclopedia of Type Strains, Phase IV (KMG-IV): sequencing the most valuable type-strain genomes for metagenomic binning, comparative biology and taxonomic classification.</title>
        <authorList>
            <person name="Goeker M."/>
        </authorList>
    </citation>
    <scope>NUCLEOTIDE SEQUENCE [LARGE SCALE GENOMIC DNA]</scope>
    <source>
        <strain evidence="2 3">DSM 16500</strain>
    </source>
</reference>
<keyword evidence="1" id="KW-1133">Transmembrane helix</keyword>
<feature type="transmembrane region" description="Helical" evidence="1">
    <location>
        <begin position="12"/>
        <end position="30"/>
    </location>
</feature>
<dbReference type="Proteomes" id="UP000254720">
    <property type="component" value="Unassembled WGS sequence"/>
</dbReference>
<comment type="caution">
    <text evidence="2">The sequence shown here is derived from an EMBL/GenBank/DDBJ whole genome shotgun (WGS) entry which is preliminary data.</text>
</comment>
<feature type="transmembrane region" description="Helical" evidence="1">
    <location>
        <begin position="70"/>
        <end position="92"/>
    </location>
</feature>